<gene>
    <name evidence="8" type="primary">calJ</name>
    <name evidence="8" type="ORF">P5633_20400</name>
    <name evidence="7" type="ORF">SC09_Contig25orf00230</name>
</gene>
<evidence type="ECO:0000313" key="7">
    <source>
        <dbReference type="EMBL" id="KIU10487.1"/>
    </source>
</evidence>
<comment type="similarity">
    <text evidence="2 6">Belongs to the BI1 family.</text>
</comment>
<comment type="subcellular location">
    <subcellularLocation>
        <location evidence="1">Membrane</location>
        <topology evidence="1">Multi-pass membrane protein</topology>
    </subcellularLocation>
</comment>
<dbReference type="EMBL" id="JXBC01000004">
    <property type="protein sequence ID" value="KIU10487.1"/>
    <property type="molecule type" value="Genomic_DNA"/>
</dbReference>
<dbReference type="GO" id="GO:0005886">
    <property type="term" value="C:plasma membrane"/>
    <property type="evidence" value="ECO:0007669"/>
    <property type="project" value="TreeGrafter"/>
</dbReference>
<dbReference type="STRING" id="483913.AN935_03785"/>
<evidence type="ECO:0000313" key="8">
    <source>
        <dbReference type="EMBL" id="WEY84582.1"/>
    </source>
</evidence>
<reference evidence="8" key="2">
    <citation type="submission" date="2023-03" db="EMBL/GenBank/DDBJ databases">
        <title>Complete genome sequences of 52 Bacillus and Priestia strains isolated from West-African fermentations and 26 reference strains from the DSMZ collection.</title>
        <authorList>
            <person name="Wiedenbein E.S."/>
            <person name="Canoy T.S."/>
            <person name="Hui Y."/>
            <person name="Parkouda C."/>
            <person name="Dawende C."/>
            <person name="Ametefe E."/>
            <person name="Jespersen L."/>
            <person name="Nielsen D.S."/>
        </authorList>
    </citation>
    <scope>NUCLEOTIDE SEQUENCE</scope>
    <source>
        <strain evidence="8">PRO56</strain>
    </source>
</reference>
<evidence type="ECO:0000313" key="9">
    <source>
        <dbReference type="Proteomes" id="UP000032247"/>
    </source>
</evidence>
<reference evidence="7 9" key="1">
    <citation type="submission" date="2014-12" db="EMBL/GenBank/DDBJ databases">
        <title>Comparative genome analysis of Bacillus coagulans HM-08, Clostridium butyricum HM-68, Bacillus subtilis HM-66 and Bacillus licheniformis BL-09.</title>
        <authorList>
            <person name="Zhang H."/>
        </authorList>
    </citation>
    <scope>NUCLEOTIDE SEQUENCE [LARGE SCALE GENOMIC DNA]</scope>
    <source>
        <strain evidence="7 9">HM-66</strain>
    </source>
</reference>
<evidence type="ECO:0000256" key="1">
    <source>
        <dbReference type="ARBA" id="ARBA00004141"/>
    </source>
</evidence>
<dbReference type="InterPro" id="IPR006214">
    <property type="entry name" value="Bax_inhibitor_1-related"/>
</dbReference>
<feature type="transmembrane region" description="Helical" evidence="6">
    <location>
        <begin position="65"/>
        <end position="85"/>
    </location>
</feature>
<dbReference type="EMBL" id="CP120576">
    <property type="protein sequence ID" value="WEY84582.1"/>
    <property type="molecule type" value="Genomic_DNA"/>
</dbReference>
<feature type="transmembrane region" description="Helical" evidence="6">
    <location>
        <begin position="124"/>
        <end position="145"/>
    </location>
</feature>
<dbReference type="PATRIC" id="fig|1423.173.peg.2597"/>
<dbReference type="CDD" id="cd10432">
    <property type="entry name" value="BI-1-like_bacterial"/>
    <property type="match status" value="1"/>
</dbReference>
<feature type="transmembrane region" description="Helical" evidence="6">
    <location>
        <begin position="91"/>
        <end position="112"/>
    </location>
</feature>
<evidence type="ECO:0000256" key="4">
    <source>
        <dbReference type="ARBA" id="ARBA00022989"/>
    </source>
</evidence>
<evidence type="ECO:0000256" key="5">
    <source>
        <dbReference type="ARBA" id="ARBA00023136"/>
    </source>
</evidence>
<evidence type="ECO:0000256" key="2">
    <source>
        <dbReference type="ARBA" id="ARBA00010350"/>
    </source>
</evidence>
<dbReference type="Proteomes" id="UP000032247">
    <property type="component" value="Unassembled WGS sequence"/>
</dbReference>
<organism evidence="7 9">
    <name type="scientific">Bacillus subtilis</name>
    <dbReference type="NCBI Taxonomy" id="1423"/>
    <lineage>
        <taxon>Bacteria</taxon>
        <taxon>Bacillati</taxon>
        <taxon>Bacillota</taxon>
        <taxon>Bacilli</taxon>
        <taxon>Bacillales</taxon>
        <taxon>Bacillaceae</taxon>
        <taxon>Bacillus</taxon>
    </lineage>
</organism>
<dbReference type="Pfam" id="PF01027">
    <property type="entry name" value="Bax1-I"/>
    <property type="match status" value="1"/>
</dbReference>
<dbReference type="Proteomes" id="UP001214898">
    <property type="component" value="Chromosome"/>
</dbReference>
<keyword evidence="4 6" id="KW-1133">Transmembrane helix</keyword>
<feature type="transmembrane region" description="Helical" evidence="6">
    <location>
        <begin position="151"/>
        <end position="172"/>
    </location>
</feature>
<name>A0A0D1KW74_BACIU</name>
<sequence length="214" mass="23829">MQATVHESKQSIMQRILTVFVFTLLIATVGLFIGQFVPAALMLPLSILEVAMIILAFWMRRRKAVGYAFVYTFAFVSGITLFPIVSHYASIAGAYVVLEAFGSTFVIFAVLGTIGVKMKKDLSFLWSFLLVAVLALAVVGIFNIFSPLNSAAMMAYSVIGTIVFSLYILYDLNQIKHRHITEDLIPVMALSLYLDFINLFINLLRFFGILSSDD</sequence>
<dbReference type="PANTHER" id="PTHR23291">
    <property type="entry name" value="BAX INHIBITOR-RELATED"/>
    <property type="match status" value="1"/>
</dbReference>
<evidence type="ECO:0000256" key="6">
    <source>
        <dbReference type="RuleBase" id="RU004379"/>
    </source>
</evidence>
<feature type="transmembrane region" description="Helical" evidence="6">
    <location>
        <begin position="12"/>
        <end position="33"/>
    </location>
</feature>
<keyword evidence="3 6" id="KW-0812">Transmembrane</keyword>
<feature type="transmembrane region" description="Helical" evidence="6">
    <location>
        <begin position="39"/>
        <end position="58"/>
    </location>
</feature>
<accession>A0A0D1KW74</accession>
<dbReference type="PANTHER" id="PTHR23291:SF50">
    <property type="entry name" value="PROTEIN LIFEGUARD 4"/>
    <property type="match status" value="1"/>
</dbReference>
<protein>
    <submittedName>
        <fullName evidence="8">Bax inhibitor-1/YccA family protein</fullName>
    </submittedName>
    <submittedName>
        <fullName evidence="7">Integral inner membrane protein</fullName>
    </submittedName>
</protein>
<keyword evidence="5 6" id="KW-0472">Membrane</keyword>
<evidence type="ECO:0000256" key="3">
    <source>
        <dbReference type="ARBA" id="ARBA00022692"/>
    </source>
</evidence>
<feature type="transmembrane region" description="Helical" evidence="6">
    <location>
        <begin position="184"/>
        <end position="207"/>
    </location>
</feature>
<dbReference type="AlphaFoldDB" id="A0A0D1KW74"/>
<proteinExistence type="inferred from homology"/>